<dbReference type="PANTHER" id="PTHR10553:SF2">
    <property type="entry name" value="SMALL NUCLEAR RIBONUCLEOPROTEIN G"/>
    <property type="match status" value="1"/>
</dbReference>
<proteinExistence type="inferred from homology"/>
<dbReference type="InterPro" id="IPR047575">
    <property type="entry name" value="Sm"/>
</dbReference>
<gene>
    <name evidence="5" type="ORF">EZS28_018231</name>
</gene>
<dbReference type="InterPro" id="IPR044641">
    <property type="entry name" value="Lsm7/SmG-like"/>
</dbReference>
<evidence type="ECO:0000256" key="1">
    <source>
        <dbReference type="ARBA" id="ARBA00006850"/>
    </source>
</evidence>
<evidence type="ECO:0000256" key="2">
    <source>
        <dbReference type="ARBA" id="ARBA00023274"/>
    </source>
</evidence>
<evidence type="ECO:0000313" key="5">
    <source>
        <dbReference type="EMBL" id="KAA6386243.1"/>
    </source>
</evidence>
<name>A0A5J4VV24_9EUKA</name>
<dbReference type="Pfam" id="PF01423">
    <property type="entry name" value="LSM"/>
    <property type="match status" value="1"/>
</dbReference>
<dbReference type="PROSITE" id="PS52002">
    <property type="entry name" value="SM"/>
    <property type="match status" value="1"/>
</dbReference>
<dbReference type="GO" id="GO:0005686">
    <property type="term" value="C:U2 snRNP"/>
    <property type="evidence" value="ECO:0007669"/>
    <property type="project" value="TreeGrafter"/>
</dbReference>
<evidence type="ECO:0000259" key="4">
    <source>
        <dbReference type="PROSITE" id="PS52002"/>
    </source>
</evidence>
<dbReference type="OrthoDB" id="2146at2759"/>
<accession>A0A5J4VV24</accession>
<dbReference type="InterPro" id="IPR010920">
    <property type="entry name" value="LSM_dom_sf"/>
</dbReference>
<dbReference type="GO" id="GO:0005685">
    <property type="term" value="C:U1 snRNP"/>
    <property type="evidence" value="ECO:0007669"/>
    <property type="project" value="TreeGrafter"/>
</dbReference>
<dbReference type="GO" id="GO:0005682">
    <property type="term" value="C:U5 snRNP"/>
    <property type="evidence" value="ECO:0007669"/>
    <property type="project" value="TreeGrafter"/>
</dbReference>
<dbReference type="PANTHER" id="PTHR10553">
    <property type="entry name" value="SMALL NUCLEAR RIBONUCLEOPROTEIN"/>
    <property type="match status" value="1"/>
</dbReference>
<dbReference type="GO" id="GO:0097526">
    <property type="term" value="C:spliceosomal tri-snRNP complex"/>
    <property type="evidence" value="ECO:0007669"/>
    <property type="project" value="TreeGrafter"/>
</dbReference>
<dbReference type="SMART" id="SM00651">
    <property type="entry name" value="Sm"/>
    <property type="match status" value="1"/>
</dbReference>
<protein>
    <recommendedName>
        <fullName evidence="3">Sm protein G</fullName>
    </recommendedName>
</protein>
<dbReference type="GO" id="GO:0071011">
    <property type="term" value="C:precatalytic spliceosome"/>
    <property type="evidence" value="ECO:0007669"/>
    <property type="project" value="TreeGrafter"/>
</dbReference>
<dbReference type="GO" id="GO:0000398">
    <property type="term" value="P:mRNA splicing, via spliceosome"/>
    <property type="evidence" value="ECO:0007669"/>
    <property type="project" value="TreeGrafter"/>
</dbReference>
<comment type="caution">
    <text evidence="5">The sequence shown here is derived from an EMBL/GenBank/DDBJ whole genome shotgun (WGS) entry which is preliminary data.</text>
</comment>
<dbReference type="Gene3D" id="2.30.30.100">
    <property type="match status" value="1"/>
</dbReference>
<sequence>MAQSKKKGDIDLVKFLDKRVRIKLNAQRQIEGVLRGSDHMMNLALEHAFDITEKDERKEIGSMILRGAAIVWIEAIDRL</sequence>
<dbReference type="GO" id="GO:0005689">
    <property type="term" value="C:U12-type spliceosomal complex"/>
    <property type="evidence" value="ECO:0007669"/>
    <property type="project" value="TreeGrafter"/>
</dbReference>
<dbReference type="GO" id="GO:0071013">
    <property type="term" value="C:catalytic step 2 spliceosome"/>
    <property type="evidence" value="ECO:0007669"/>
    <property type="project" value="TreeGrafter"/>
</dbReference>
<organism evidence="5 6">
    <name type="scientific">Streblomastix strix</name>
    <dbReference type="NCBI Taxonomy" id="222440"/>
    <lineage>
        <taxon>Eukaryota</taxon>
        <taxon>Metamonada</taxon>
        <taxon>Preaxostyla</taxon>
        <taxon>Oxymonadida</taxon>
        <taxon>Streblomastigidae</taxon>
        <taxon>Streblomastix</taxon>
    </lineage>
</organism>
<dbReference type="SUPFAM" id="SSF50182">
    <property type="entry name" value="Sm-like ribonucleoproteins"/>
    <property type="match status" value="1"/>
</dbReference>
<dbReference type="InterPro" id="IPR001163">
    <property type="entry name" value="Sm_dom_euk/arc"/>
</dbReference>
<dbReference type="Proteomes" id="UP000324800">
    <property type="component" value="Unassembled WGS sequence"/>
</dbReference>
<dbReference type="GO" id="GO:0043186">
    <property type="term" value="C:P granule"/>
    <property type="evidence" value="ECO:0007669"/>
    <property type="project" value="TreeGrafter"/>
</dbReference>
<dbReference type="GO" id="GO:0003723">
    <property type="term" value="F:RNA binding"/>
    <property type="evidence" value="ECO:0007669"/>
    <property type="project" value="InterPro"/>
</dbReference>
<dbReference type="GO" id="GO:0005687">
    <property type="term" value="C:U4 snRNP"/>
    <property type="evidence" value="ECO:0007669"/>
    <property type="project" value="TreeGrafter"/>
</dbReference>
<evidence type="ECO:0000313" key="6">
    <source>
        <dbReference type="Proteomes" id="UP000324800"/>
    </source>
</evidence>
<feature type="domain" description="Sm" evidence="4">
    <location>
        <begin position="7"/>
        <end position="79"/>
    </location>
</feature>
<keyword evidence="2" id="KW-0687">Ribonucleoprotein</keyword>
<dbReference type="AlphaFoldDB" id="A0A5J4VV24"/>
<dbReference type="EMBL" id="SNRW01004890">
    <property type="protein sequence ID" value="KAA6386243.1"/>
    <property type="molecule type" value="Genomic_DNA"/>
</dbReference>
<comment type="similarity">
    <text evidence="1">Belongs to the snRNP Sm proteins family.</text>
</comment>
<dbReference type="GO" id="GO:0034719">
    <property type="term" value="C:SMN-Sm protein complex"/>
    <property type="evidence" value="ECO:0007669"/>
    <property type="project" value="TreeGrafter"/>
</dbReference>
<dbReference type="GO" id="GO:0071004">
    <property type="term" value="C:U2-type prespliceosome"/>
    <property type="evidence" value="ECO:0007669"/>
    <property type="project" value="TreeGrafter"/>
</dbReference>
<evidence type="ECO:0000256" key="3">
    <source>
        <dbReference type="ARBA" id="ARBA00041356"/>
    </source>
</evidence>
<reference evidence="5 6" key="1">
    <citation type="submission" date="2019-03" db="EMBL/GenBank/DDBJ databases">
        <title>Single cell metagenomics reveals metabolic interactions within the superorganism composed of flagellate Streblomastix strix and complex community of Bacteroidetes bacteria on its surface.</title>
        <authorList>
            <person name="Treitli S.C."/>
            <person name="Kolisko M."/>
            <person name="Husnik F."/>
            <person name="Keeling P."/>
            <person name="Hampl V."/>
        </authorList>
    </citation>
    <scope>NUCLEOTIDE SEQUENCE [LARGE SCALE GENOMIC DNA]</scope>
    <source>
        <strain evidence="5">ST1C</strain>
    </source>
</reference>